<keyword evidence="1" id="KW-0456">Lyase</keyword>
<gene>
    <name evidence="5" type="ORF">FHG71_05435</name>
</gene>
<dbReference type="GO" id="GO:0097367">
    <property type="term" value="F:carbohydrate derivative binding"/>
    <property type="evidence" value="ECO:0007669"/>
    <property type="project" value="InterPro"/>
</dbReference>
<dbReference type="InterPro" id="IPR046348">
    <property type="entry name" value="SIS_dom_sf"/>
</dbReference>
<dbReference type="GO" id="GO:0016803">
    <property type="term" value="F:ether hydrolase activity"/>
    <property type="evidence" value="ECO:0007669"/>
    <property type="project" value="TreeGrafter"/>
</dbReference>
<dbReference type="InterPro" id="IPR001347">
    <property type="entry name" value="SIS_dom"/>
</dbReference>
<evidence type="ECO:0000313" key="6">
    <source>
        <dbReference type="Proteomes" id="UP000305709"/>
    </source>
</evidence>
<dbReference type="OrthoDB" id="9813395at2"/>
<evidence type="ECO:0000256" key="1">
    <source>
        <dbReference type="ARBA" id="ARBA00023239"/>
    </source>
</evidence>
<dbReference type="Proteomes" id="UP000305709">
    <property type="component" value="Unassembled WGS sequence"/>
</dbReference>
<evidence type="ECO:0000259" key="4">
    <source>
        <dbReference type="PROSITE" id="PS51464"/>
    </source>
</evidence>
<dbReference type="Gene3D" id="1.10.8.1080">
    <property type="match status" value="1"/>
</dbReference>
<evidence type="ECO:0000256" key="3">
    <source>
        <dbReference type="SAM" id="MobiDB-lite"/>
    </source>
</evidence>
<dbReference type="Pfam" id="PF13580">
    <property type="entry name" value="SIS_2"/>
    <property type="match status" value="1"/>
</dbReference>
<sequence length="308" mass="31248">MAERPTEARHPSSAGLHAVPGPEALRLLLDAQAEAVMAVAPAIVDIERAAQAAARALRTGHRMAYAGAGSSGVMALSDALELWGTFGLPPDRTPVLLAGGPDTLLHMTGTVEDDPSLAQADFDRLGFVNGDVLICVSASGGTPYTLALAEMAQAVGLCVVGLASVPGSRLLQRADIPILLDTGPEVVSGSTRLGAGTASKVALNLLSTRVGLLLGHVHDGYMVNVVADNAKLLDRAARIVSALSGRDMKAATEALSATRGAVKLAVLVARGLTPDEARATLAASGGTLPDAPVANDSETPPSGGRRTP</sequence>
<dbReference type="EMBL" id="VDFV01000004">
    <property type="protein sequence ID" value="TNC73290.1"/>
    <property type="molecule type" value="Genomic_DNA"/>
</dbReference>
<dbReference type="InterPro" id="IPR040190">
    <property type="entry name" value="MURQ/GCKR"/>
</dbReference>
<dbReference type="AlphaFoldDB" id="A0A5C4NH89"/>
<dbReference type="GO" id="GO:0009254">
    <property type="term" value="P:peptidoglycan turnover"/>
    <property type="evidence" value="ECO:0007669"/>
    <property type="project" value="TreeGrafter"/>
</dbReference>
<dbReference type="RefSeq" id="WP_139080613.1">
    <property type="nucleotide sequence ID" value="NZ_VDFV01000004.1"/>
</dbReference>
<dbReference type="GO" id="GO:0046348">
    <property type="term" value="P:amino sugar catabolic process"/>
    <property type="evidence" value="ECO:0007669"/>
    <property type="project" value="InterPro"/>
</dbReference>
<dbReference type="PANTHER" id="PTHR10088">
    <property type="entry name" value="GLUCOKINASE REGULATORY PROTEIN"/>
    <property type="match status" value="1"/>
</dbReference>
<organism evidence="5 6">
    <name type="scientific">Rubellimicrobium roseum</name>
    <dbReference type="NCBI Taxonomy" id="687525"/>
    <lineage>
        <taxon>Bacteria</taxon>
        <taxon>Pseudomonadati</taxon>
        <taxon>Pseudomonadota</taxon>
        <taxon>Alphaproteobacteria</taxon>
        <taxon>Rhodobacterales</taxon>
        <taxon>Roseobacteraceae</taxon>
        <taxon>Rubellimicrobium</taxon>
    </lineage>
</organism>
<dbReference type="CDD" id="cd05007">
    <property type="entry name" value="SIS_Etherase"/>
    <property type="match status" value="1"/>
</dbReference>
<evidence type="ECO:0000256" key="2">
    <source>
        <dbReference type="ARBA" id="ARBA00023277"/>
    </source>
</evidence>
<dbReference type="PANTHER" id="PTHR10088:SF4">
    <property type="entry name" value="GLUCOKINASE REGULATORY PROTEIN"/>
    <property type="match status" value="1"/>
</dbReference>
<name>A0A5C4NH89_9RHOB</name>
<dbReference type="InterPro" id="IPR005488">
    <property type="entry name" value="Etherase_MurQ"/>
</dbReference>
<protein>
    <submittedName>
        <fullName evidence="5">N-acetylmuramic acid 6-phosphate etherase</fullName>
    </submittedName>
</protein>
<dbReference type="PROSITE" id="PS51464">
    <property type="entry name" value="SIS"/>
    <property type="match status" value="1"/>
</dbReference>
<keyword evidence="6" id="KW-1185">Reference proteome</keyword>
<accession>A0A5C4NH89</accession>
<comment type="caution">
    <text evidence="5">The sequence shown here is derived from an EMBL/GenBank/DDBJ whole genome shotgun (WGS) entry which is preliminary data.</text>
</comment>
<evidence type="ECO:0000313" key="5">
    <source>
        <dbReference type="EMBL" id="TNC73290.1"/>
    </source>
</evidence>
<feature type="domain" description="SIS" evidence="4">
    <location>
        <begin position="53"/>
        <end position="216"/>
    </location>
</feature>
<dbReference type="SUPFAM" id="SSF53697">
    <property type="entry name" value="SIS domain"/>
    <property type="match status" value="1"/>
</dbReference>
<feature type="region of interest" description="Disordered" evidence="3">
    <location>
        <begin position="280"/>
        <end position="308"/>
    </location>
</feature>
<dbReference type="NCBIfam" id="NF003915">
    <property type="entry name" value="PRK05441.1"/>
    <property type="match status" value="1"/>
</dbReference>
<dbReference type="Gene3D" id="3.40.50.10490">
    <property type="entry name" value="Glucose-6-phosphate isomerase like protein, domain 1"/>
    <property type="match status" value="1"/>
</dbReference>
<dbReference type="GO" id="GO:0016835">
    <property type="term" value="F:carbon-oxygen lyase activity"/>
    <property type="evidence" value="ECO:0007669"/>
    <property type="project" value="InterPro"/>
</dbReference>
<proteinExistence type="predicted"/>
<reference evidence="5 6" key="1">
    <citation type="submission" date="2019-06" db="EMBL/GenBank/DDBJ databases">
        <authorList>
            <person name="Jiang L."/>
        </authorList>
    </citation>
    <scope>NUCLEOTIDE SEQUENCE [LARGE SCALE GENOMIC DNA]</scope>
    <source>
        <strain evidence="5 6">YIM 48858</strain>
    </source>
</reference>
<keyword evidence="2" id="KW-0119">Carbohydrate metabolism</keyword>